<dbReference type="Proteomes" id="UP000239388">
    <property type="component" value="Unassembled WGS sequence"/>
</dbReference>
<evidence type="ECO:0000313" key="2">
    <source>
        <dbReference type="Proteomes" id="UP000239388"/>
    </source>
</evidence>
<evidence type="ECO:0000313" key="1">
    <source>
        <dbReference type="EMBL" id="PQO32970.1"/>
    </source>
</evidence>
<organism evidence="1 2">
    <name type="scientific">Blastopirellula marina</name>
    <dbReference type="NCBI Taxonomy" id="124"/>
    <lineage>
        <taxon>Bacteria</taxon>
        <taxon>Pseudomonadati</taxon>
        <taxon>Planctomycetota</taxon>
        <taxon>Planctomycetia</taxon>
        <taxon>Pirellulales</taxon>
        <taxon>Pirellulaceae</taxon>
        <taxon>Blastopirellula</taxon>
    </lineage>
</organism>
<accession>A0A2S8FLS9</accession>
<reference evidence="1 2" key="1">
    <citation type="submission" date="2018-02" db="EMBL/GenBank/DDBJ databases">
        <title>Comparative genomes isolates from brazilian mangrove.</title>
        <authorList>
            <person name="Araujo J.E."/>
            <person name="Taketani R.G."/>
            <person name="Silva M.C.P."/>
            <person name="Loureco M.V."/>
            <person name="Andreote F.D."/>
        </authorList>
    </citation>
    <scope>NUCLEOTIDE SEQUENCE [LARGE SCALE GENOMIC DNA]</scope>
    <source>
        <strain evidence="1 2">NAP PRIS-MGV</strain>
    </source>
</reference>
<gene>
    <name evidence="1" type="ORF">C5Y98_17690</name>
</gene>
<dbReference type="EMBL" id="PUIB01000018">
    <property type="protein sequence ID" value="PQO32970.1"/>
    <property type="molecule type" value="Genomic_DNA"/>
</dbReference>
<proteinExistence type="predicted"/>
<name>A0A2S8FLS9_9BACT</name>
<dbReference type="AlphaFoldDB" id="A0A2S8FLS9"/>
<sequence length="64" mass="7186">MTWVRSDLVLSRSGRFGTFKPGLLRLAFDSNRSRIFSKDEDIGGVDLELRLGDGISMRLGREKG</sequence>
<protein>
    <submittedName>
        <fullName evidence="1">Uncharacterized protein</fullName>
    </submittedName>
</protein>
<comment type="caution">
    <text evidence="1">The sequence shown here is derived from an EMBL/GenBank/DDBJ whole genome shotgun (WGS) entry which is preliminary data.</text>
</comment>